<accession>A0ABY5GQD4</accession>
<dbReference type="Pfam" id="PF14375">
    <property type="entry name" value="Cys_rich_CWC"/>
    <property type="match status" value="1"/>
</dbReference>
<protein>
    <submittedName>
        <fullName evidence="1">Cysteine-rich CWC family protein</fullName>
    </submittedName>
</protein>
<dbReference type="Proteomes" id="UP001059950">
    <property type="component" value="Chromosome"/>
</dbReference>
<evidence type="ECO:0000313" key="2">
    <source>
        <dbReference type="Proteomes" id="UP001059950"/>
    </source>
</evidence>
<organism evidence="1 2">
    <name type="scientific">Amphritea atlantica</name>
    <dbReference type="NCBI Taxonomy" id="355243"/>
    <lineage>
        <taxon>Bacteria</taxon>
        <taxon>Pseudomonadati</taxon>
        <taxon>Pseudomonadota</taxon>
        <taxon>Gammaproteobacteria</taxon>
        <taxon>Oceanospirillales</taxon>
        <taxon>Oceanospirillaceae</taxon>
        <taxon>Amphritea</taxon>
    </lineage>
</organism>
<gene>
    <name evidence="1" type="ORF">KDX31_12550</name>
</gene>
<keyword evidence="2" id="KW-1185">Reference proteome</keyword>
<proteinExistence type="predicted"/>
<dbReference type="InterPro" id="IPR032720">
    <property type="entry name" value="Cys_rich_CWC"/>
</dbReference>
<name>A0ABY5GQD4_9GAMM</name>
<reference evidence="1" key="1">
    <citation type="submission" date="2021-04" db="EMBL/GenBank/DDBJ databases">
        <title>Oceanospirillales bacteria with DddD are important DMSP degraders in coastal seawater.</title>
        <authorList>
            <person name="Liu J."/>
        </authorList>
    </citation>
    <scope>NUCLEOTIDE SEQUENCE</scope>
    <source>
        <strain evidence="1">GY6</strain>
    </source>
</reference>
<dbReference type="EMBL" id="CP073344">
    <property type="protein sequence ID" value="UTW02188.1"/>
    <property type="molecule type" value="Genomic_DNA"/>
</dbReference>
<sequence>MSTTPDTIDPNVCPLCQQANRCGNIASCGSDPHCWCSSPEITFSDALLNQVPEATRGKACICRSCALANS</sequence>
<evidence type="ECO:0000313" key="1">
    <source>
        <dbReference type="EMBL" id="UTW02188.1"/>
    </source>
</evidence>